<accession>A0A4U1D3B4</accession>
<sequence>MQQLTVNLTIPVPADQVLISKVELQELKEQQLKGVYWNMKDLESRTNKKSEWIKENILYPSRFRKKLDVDHGGFVYYPKSKGQTWAFQATKMADFLDKYFQQIFTQ</sequence>
<organism evidence="1 2">
    <name type="scientific">Robertmurraya kyonggiensis</name>
    <dbReference type="NCBI Taxonomy" id="1037680"/>
    <lineage>
        <taxon>Bacteria</taxon>
        <taxon>Bacillati</taxon>
        <taxon>Bacillota</taxon>
        <taxon>Bacilli</taxon>
        <taxon>Bacillales</taxon>
        <taxon>Bacillaceae</taxon>
        <taxon>Robertmurraya</taxon>
    </lineage>
</organism>
<keyword evidence="2" id="KW-1185">Reference proteome</keyword>
<dbReference type="AlphaFoldDB" id="A0A4U1D3B4"/>
<protein>
    <submittedName>
        <fullName evidence="1">DUF771 domain-containing protein</fullName>
    </submittedName>
</protein>
<dbReference type="OrthoDB" id="2187161at2"/>
<dbReference type="Pfam" id="PF05595">
    <property type="entry name" value="DUF771"/>
    <property type="match status" value="1"/>
</dbReference>
<dbReference type="RefSeq" id="WP_136832660.1">
    <property type="nucleotide sequence ID" value="NZ_SWBM01000004.1"/>
</dbReference>
<comment type="caution">
    <text evidence="1">The sequence shown here is derived from an EMBL/GenBank/DDBJ whole genome shotgun (WGS) entry which is preliminary data.</text>
</comment>
<proteinExistence type="predicted"/>
<evidence type="ECO:0000313" key="2">
    <source>
        <dbReference type="Proteomes" id="UP000307756"/>
    </source>
</evidence>
<dbReference type="EMBL" id="SWBM01000004">
    <property type="protein sequence ID" value="TKC15707.1"/>
    <property type="molecule type" value="Genomic_DNA"/>
</dbReference>
<dbReference type="InterPro" id="IPR008489">
    <property type="entry name" value="DUF771"/>
</dbReference>
<dbReference type="Proteomes" id="UP000307756">
    <property type="component" value="Unassembled WGS sequence"/>
</dbReference>
<reference evidence="1 2" key="1">
    <citation type="journal article" date="2011" name="J. Microbiol.">
        <title>Bacillus kyonggiensis sp. nov., isolated from soil of a lettuce field.</title>
        <authorList>
            <person name="Dong K."/>
            <person name="Lee S."/>
        </authorList>
    </citation>
    <scope>NUCLEOTIDE SEQUENCE [LARGE SCALE GENOMIC DNA]</scope>
    <source>
        <strain evidence="1 2">NB22</strain>
    </source>
</reference>
<evidence type="ECO:0000313" key="1">
    <source>
        <dbReference type="EMBL" id="TKC15707.1"/>
    </source>
</evidence>
<gene>
    <name evidence="1" type="ORF">FA727_16415</name>
</gene>
<name>A0A4U1D3B4_9BACI</name>